<reference evidence="3" key="1">
    <citation type="submission" date="2014-09" db="EMBL/GenBank/DDBJ databases">
        <authorList>
            <person name="Sharma Rahul"/>
            <person name="Thines Marco"/>
        </authorList>
    </citation>
    <scope>NUCLEOTIDE SEQUENCE [LARGE SCALE GENOMIC DNA]</scope>
</reference>
<evidence type="ECO:0000313" key="2">
    <source>
        <dbReference type="EMBL" id="CEG43503.1"/>
    </source>
</evidence>
<dbReference type="GeneID" id="36408751"/>
<dbReference type="Proteomes" id="UP000054928">
    <property type="component" value="Unassembled WGS sequence"/>
</dbReference>
<feature type="region of interest" description="Disordered" evidence="1">
    <location>
        <begin position="1"/>
        <end position="27"/>
    </location>
</feature>
<feature type="compositionally biased region" description="Basic residues" evidence="1">
    <location>
        <begin position="1"/>
        <end position="11"/>
    </location>
</feature>
<protein>
    <submittedName>
        <fullName evidence="2">Uncharacterized protein</fullName>
    </submittedName>
</protein>
<keyword evidence="3" id="KW-1185">Reference proteome</keyword>
<sequence length="156" mass="17824">MEKSTSNKKRSCPFDEPASRRHSNDDIKALQHDVEELEIRLAAVTRKTIKPTKKLRSVHHHTILQACYQQAQQKINAKRSFSVLPKCGQLEYEHKLDEPVYQRLNKSVALQYEQLAQVFSDAGLNQSRTDYYDARVVTGTQQGTFCKEELSAKSGS</sequence>
<dbReference type="AlphaFoldDB" id="A0A0P1AQJ8"/>
<dbReference type="EMBL" id="CCYD01000667">
    <property type="protein sequence ID" value="CEG43503.1"/>
    <property type="molecule type" value="Genomic_DNA"/>
</dbReference>
<proteinExistence type="predicted"/>
<name>A0A0P1AQJ8_PLAHL</name>
<evidence type="ECO:0000313" key="3">
    <source>
        <dbReference type="Proteomes" id="UP000054928"/>
    </source>
</evidence>
<dbReference type="OrthoDB" id="166473at2759"/>
<organism evidence="2 3">
    <name type="scientific">Plasmopara halstedii</name>
    <name type="common">Downy mildew of sunflower</name>
    <dbReference type="NCBI Taxonomy" id="4781"/>
    <lineage>
        <taxon>Eukaryota</taxon>
        <taxon>Sar</taxon>
        <taxon>Stramenopiles</taxon>
        <taxon>Oomycota</taxon>
        <taxon>Peronosporomycetes</taxon>
        <taxon>Peronosporales</taxon>
        <taxon>Peronosporaceae</taxon>
        <taxon>Plasmopara</taxon>
    </lineage>
</organism>
<accession>A0A0P1AQJ8</accession>
<feature type="compositionally biased region" description="Basic and acidic residues" evidence="1">
    <location>
        <begin position="17"/>
        <end position="27"/>
    </location>
</feature>
<dbReference type="RefSeq" id="XP_024579872.1">
    <property type="nucleotide sequence ID" value="XM_024729501.1"/>
</dbReference>
<evidence type="ECO:0000256" key="1">
    <source>
        <dbReference type="SAM" id="MobiDB-lite"/>
    </source>
</evidence>